<feature type="transmembrane region" description="Helical" evidence="2">
    <location>
        <begin position="65"/>
        <end position="88"/>
    </location>
</feature>
<keyword evidence="2" id="KW-0472">Membrane</keyword>
<gene>
    <name evidence="3" type="ORF">RFI_20274</name>
</gene>
<evidence type="ECO:0000256" key="2">
    <source>
        <dbReference type="SAM" id="Phobius"/>
    </source>
</evidence>
<organism evidence="3 4">
    <name type="scientific">Reticulomyxa filosa</name>
    <dbReference type="NCBI Taxonomy" id="46433"/>
    <lineage>
        <taxon>Eukaryota</taxon>
        <taxon>Sar</taxon>
        <taxon>Rhizaria</taxon>
        <taxon>Retaria</taxon>
        <taxon>Foraminifera</taxon>
        <taxon>Monothalamids</taxon>
        <taxon>Reticulomyxidae</taxon>
        <taxon>Reticulomyxa</taxon>
    </lineage>
</organism>
<dbReference type="Proteomes" id="UP000023152">
    <property type="component" value="Unassembled WGS sequence"/>
</dbReference>
<name>X6MT97_RETFI</name>
<keyword evidence="2" id="KW-0812">Transmembrane</keyword>
<sequence>MWAFYPSSGFSTGYWTILATEKTPQQTVYFDFTCLDDQSLRFQNSLSSISSSSPHNSIYLQFARLSWSAIAIVFATLVAIIAVGCFFLKHHQVTVQNSIQEPTKSNASLTNGNLTKSEDVDGGKDSLSSANSQDVYFGNHKIFNQSETSSSSSQE</sequence>
<comment type="caution">
    <text evidence="3">The sequence shown here is derived from an EMBL/GenBank/DDBJ whole genome shotgun (WGS) entry which is preliminary data.</text>
</comment>
<protein>
    <submittedName>
        <fullName evidence="3">Uncharacterized protein</fullName>
    </submittedName>
</protein>
<proteinExistence type="predicted"/>
<keyword evidence="4" id="KW-1185">Reference proteome</keyword>
<accession>X6MT97</accession>
<dbReference type="EMBL" id="ASPP01017327">
    <property type="protein sequence ID" value="ETO17059.1"/>
    <property type="molecule type" value="Genomic_DNA"/>
</dbReference>
<dbReference type="AlphaFoldDB" id="X6MT97"/>
<feature type="compositionally biased region" description="Polar residues" evidence="1">
    <location>
        <begin position="104"/>
        <end position="115"/>
    </location>
</feature>
<reference evidence="3 4" key="1">
    <citation type="journal article" date="2013" name="Curr. Biol.">
        <title>The Genome of the Foraminiferan Reticulomyxa filosa.</title>
        <authorList>
            <person name="Glockner G."/>
            <person name="Hulsmann N."/>
            <person name="Schleicher M."/>
            <person name="Noegel A.A."/>
            <person name="Eichinger L."/>
            <person name="Gallinger C."/>
            <person name="Pawlowski J."/>
            <person name="Sierra R."/>
            <person name="Euteneuer U."/>
            <person name="Pillet L."/>
            <person name="Moustafa A."/>
            <person name="Platzer M."/>
            <person name="Groth M."/>
            <person name="Szafranski K."/>
            <person name="Schliwa M."/>
        </authorList>
    </citation>
    <scope>NUCLEOTIDE SEQUENCE [LARGE SCALE GENOMIC DNA]</scope>
</reference>
<evidence type="ECO:0000313" key="4">
    <source>
        <dbReference type="Proteomes" id="UP000023152"/>
    </source>
</evidence>
<evidence type="ECO:0000313" key="3">
    <source>
        <dbReference type="EMBL" id="ETO17059.1"/>
    </source>
</evidence>
<evidence type="ECO:0000256" key="1">
    <source>
        <dbReference type="SAM" id="MobiDB-lite"/>
    </source>
</evidence>
<feature type="region of interest" description="Disordered" evidence="1">
    <location>
        <begin position="104"/>
        <end position="132"/>
    </location>
</feature>
<keyword evidence="2" id="KW-1133">Transmembrane helix</keyword>